<proteinExistence type="predicted"/>
<evidence type="ECO:0000313" key="4">
    <source>
        <dbReference type="Proteomes" id="UP001208186"/>
    </source>
</evidence>
<evidence type="ECO:0000313" key="5">
    <source>
        <dbReference type="Proteomes" id="UP001209746"/>
    </source>
</evidence>
<evidence type="ECO:0000313" key="3">
    <source>
        <dbReference type="EMBL" id="MCU4727089.1"/>
    </source>
</evidence>
<reference evidence="3" key="1">
    <citation type="submission" date="2023-02" db="EMBL/GenBank/DDBJ databases">
        <title>Enrichment on poylsaccharides allowed isolation of novel metabolic and taxonomic groups of Haloarchaea.</title>
        <authorList>
            <person name="Sorokin D.Y."/>
            <person name="Elcheninov A.G."/>
            <person name="Khizhniak T.V."/>
            <person name="Kolganova T.V."/>
            <person name="Kublanov I.V."/>
        </authorList>
    </citation>
    <scope>NUCLEOTIDE SEQUENCE</scope>
    <source>
        <strain evidence="2 4">HArc-curdl5-1</strain>
        <strain evidence="3">HArc-curdl7</strain>
    </source>
</reference>
<name>A0AAE3IC51_9EURY</name>
<dbReference type="Proteomes" id="UP001209746">
    <property type="component" value="Unassembled WGS sequence"/>
</dbReference>
<dbReference type="RefSeq" id="WP_315908689.1">
    <property type="nucleotide sequence ID" value="NZ_JAOPKC010000006.1"/>
</dbReference>
<sequence>MSDPNEDLPVADVFDDWHAIGLIARLDRDDGNIKAEIEEKVDLTGKPLKTLLDNAIDAELIEETQIQAGDHPRSDRYQLTERGKAVQSLLRSRGIDELQQSYLTAKTALQRAADEAQEIIEAEHLHKKYPQRDYWVRTGSDQPEIDTEQLLAEVQEEHEDLFNADIRGEWPMDVRDEETGSREPVETWGSTPDEEEED</sequence>
<comment type="caution">
    <text evidence="3">The sequence shown here is derived from an EMBL/GenBank/DDBJ whole genome shotgun (WGS) entry which is preliminary data.</text>
</comment>
<evidence type="ECO:0000256" key="1">
    <source>
        <dbReference type="SAM" id="MobiDB-lite"/>
    </source>
</evidence>
<keyword evidence="4" id="KW-1185">Reference proteome</keyword>
<dbReference type="EMBL" id="JAOPKC010000006">
    <property type="protein sequence ID" value="MCU4717924.1"/>
    <property type="molecule type" value="Genomic_DNA"/>
</dbReference>
<evidence type="ECO:0000313" key="2">
    <source>
        <dbReference type="EMBL" id="MCU4717924.1"/>
    </source>
</evidence>
<dbReference type="Proteomes" id="UP001208186">
    <property type="component" value="Unassembled WGS sequence"/>
</dbReference>
<dbReference type="SUPFAM" id="SSF46785">
    <property type="entry name" value="Winged helix' DNA-binding domain"/>
    <property type="match status" value="1"/>
</dbReference>
<organism evidence="3 5">
    <name type="scientific">Halapricum hydrolyticum</name>
    <dbReference type="NCBI Taxonomy" id="2979991"/>
    <lineage>
        <taxon>Archaea</taxon>
        <taxon>Methanobacteriati</taxon>
        <taxon>Methanobacteriota</taxon>
        <taxon>Stenosarchaea group</taxon>
        <taxon>Halobacteria</taxon>
        <taxon>Halobacteriales</taxon>
        <taxon>Haloarculaceae</taxon>
        <taxon>Halapricum</taxon>
    </lineage>
</organism>
<accession>A0AAE3IC51</accession>
<gene>
    <name evidence="3" type="ORF">OB914_08910</name>
    <name evidence="2" type="ORF">OB916_07570</name>
</gene>
<dbReference type="EMBL" id="JAOPKD010000007">
    <property type="protein sequence ID" value="MCU4727089.1"/>
    <property type="molecule type" value="Genomic_DNA"/>
</dbReference>
<protein>
    <submittedName>
        <fullName evidence="3">Uncharacterized protein</fullName>
    </submittedName>
</protein>
<dbReference type="AlphaFoldDB" id="A0AAE3IC51"/>
<feature type="compositionally biased region" description="Basic and acidic residues" evidence="1">
    <location>
        <begin position="166"/>
        <end position="185"/>
    </location>
</feature>
<dbReference type="InterPro" id="IPR036390">
    <property type="entry name" value="WH_DNA-bd_sf"/>
</dbReference>
<feature type="region of interest" description="Disordered" evidence="1">
    <location>
        <begin position="161"/>
        <end position="198"/>
    </location>
</feature>